<accession>A0ABP9HAL1</accession>
<evidence type="ECO:0000256" key="1">
    <source>
        <dbReference type="SAM" id="MobiDB-lite"/>
    </source>
</evidence>
<dbReference type="EMBL" id="BAABIL010000062">
    <property type="protein sequence ID" value="GAA4965765.1"/>
    <property type="molecule type" value="Genomic_DNA"/>
</dbReference>
<sequence>MARGAQADLEQRADVLVVLDHENSGHGLRPLLGPGPWRGPDPGSIGANGDALEVGRATGCRRAGAHRYAR</sequence>
<name>A0ABP9HAL1_9ACTN</name>
<reference evidence="3" key="1">
    <citation type="journal article" date="2019" name="Int. J. Syst. Evol. Microbiol.">
        <title>The Global Catalogue of Microorganisms (GCM) 10K type strain sequencing project: providing services to taxonomists for standard genome sequencing and annotation.</title>
        <authorList>
            <consortium name="The Broad Institute Genomics Platform"/>
            <consortium name="The Broad Institute Genome Sequencing Center for Infectious Disease"/>
            <person name="Wu L."/>
            <person name="Ma J."/>
        </authorList>
    </citation>
    <scope>NUCLEOTIDE SEQUENCE [LARGE SCALE GENOMIC DNA]</scope>
    <source>
        <strain evidence="3">JCM 18126</strain>
    </source>
</reference>
<gene>
    <name evidence="2" type="ORF">GCM10023225_06150</name>
</gene>
<feature type="region of interest" description="Disordered" evidence="1">
    <location>
        <begin position="24"/>
        <end position="50"/>
    </location>
</feature>
<keyword evidence="3" id="KW-1185">Reference proteome</keyword>
<comment type="caution">
    <text evidence="2">The sequence shown here is derived from an EMBL/GenBank/DDBJ whole genome shotgun (WGS) entry which is preliminary data.</text>
</comment>
<evidence type="ECO:0000313" key="3">
    <source>
        <dbReference type="Proteomes" id="UP001501195"/>
    </source>
</evidence>
<organism evidence="2 3">
    <name type="scientific">Kineococcus glutinatus</name>
    <dbReference type="NCBI Taxonomy" id="1070872"/>
    <lineage>
        <taxon>Bacteria</taxon>
        <taxon>Bacillati</taxon>
        <taxon>Actinomycetota</taxon>
        <taxon>Actinomycetes</taxon>
        <taxon>Kineosporiales</taxon>
        <taxon>Kineosporiaceae</taxon>
        <taxon>Kineococcus</taxon>
    </lineage>
</organism>
<evidence type="ECO:0000313" key="2">
    <source>
        <dbReference type="EMBL" id="GAA4965765.1"/>
    </source>
</evidence>
<protein>
    <submittedName>
        <fullName evidence="2">Uncharacterized protein</fullName>
    </submittedName>
</protein>
<dbReference type="Proteomes" id="UP001501195">
    <property type="component" value="Unassembled WGS sequence"/>
</dbReference>
<proteinExistence type="predicted"/>
<feature type="compositionally biased region" description="Low complexity" evidence="1">
    <location>
        <begin position="27"/>
        <end position="43"/>
    </location>
</feature>